<organism evidence="1 2">
    <name type="scientific">Capsulimonas corticalis</name>
    <dbReference type="NCBI Taxonomy" id="2219043"/>
    <lineage>
        <taxon>Bacteria</taxon>
        <taxon>Bacillati</taxon>
        <taxon>Armatimonadota</taxon>
        <taxon>Armatimonadia</taxon>
        <taxon>Capsulimonadales</taxon>
        <taxon>Capsulimonadaceae</taxon>
        <taxon>Capsulimonas</taxon>
    </lineage>
</organism>
<dbReference type="EMBL" id="AP025739">
    <property type="protein sequence ID" value="BDI34473.1"/>
    <property type="molecule type" value="Genomic_DNA"/>
</dbReference>
<reference evidence="1 2" key="1">
    <citation type="journal article" date="2019" name="Int. J. Syst. Evol. Microbiol.">
        <title>Capsulimonas corticalis gen. nov., sp. nov., an aerobic capsulated bacterium, of a novel bacterial order, Capsulimonadales ord. nov., of the class Armatimonadia of the phylum Armatimonadetes.</title>
        <authorList>
            <person name="Li J."/>
            <person name="Kudo C."/>
            <person name="Tonouchi A."/>
        </authorList>
    </citation>
    <scope>NUCLEOTIDE SEQUENCE [LARGE SCALE GENOMIC DNA]</scope>
    <source>
        <strain evidence="1 2">AX-7</strain>
    </source>
</reference>
<gene>
    <name evidence="1" type="ORF">CCAX7_65240</name>
</gene>
<dbReference type="RefSeq" id="WP_119319834.1">
    <property type="nucleotide sequence ID" value="NZ_AP025739.1"/>
</dbReference>
<accession>A0A402CR56</accession>
<proteinExistence type="predicted"/>
<evidence type="ECO:0000313" key="2">
    <source>
        <dbReference type="Proteomes" id="UP000287394"/>
    </source>
</evidence>
<dbReference type="AlphaFoldDB" id="A0A402CR56"/>
<evidence type="ECO:0000313" key="1">
    <source>
        <dbReference type="EMBL" id="BDI34473.1"/>
    </source>
</evidence>
<keyword evidence="2" id="KW-1185">Reference proteome</keyword>
<dbReference type="Proteomes" id="UP000287394">
    <property type="component" value="Chromosome"/>
</dbReference>
<protein>
    <submittedName>
        <fullName evidence="1">Uncharacterized protein</fullName>
    </submittedName>
</protein>
<sequence length="159" mass="17539">MYRQSRKGYIEEQIEKIGLILTLILTGRNADPQKGGVEEIKKSCKELTGIDISLLLALPADRLPTLFEGALGYDGGRSLAAGVLLDERAQLFELQNLMASAVAAWPKALLLLMEALIAEEGFRTPEYRARVDTILEKLGANGVTPRILERLETYRKVVG</sequence>
<dbReference type="KEGG" id="ccot:CCAX7_65240"/>
<name>A0A402CR56_9BACT</name>